<evidence type="ECO:0000313" key="3">
    <source>
        <dbReference type="Proteomes" id="UP001232493"/>
    </source>
</evidence>
<proteinExistence type="predicted"/>
<evidence type="ECO:0000256" key="1">
    <source>
        <dbReference type="ARBA" id="ARBA00022649"/>
    </source>
</evidence>
<dbReference type="Pfam" id="PF05016">
    <property type="entry name" value="ParE_toxin"/>
    <property type="match status" value="1"/>
</dbReference>
<accession>A0ABY8PTH9</accession>
<reference evidence="2 3" key="1">
    <citation type="submission" date="2021-02" db="EMBL/GenBank/DDBJ databases">
        <title>Characterization of Marinitoga sp. nov. str. BP5-C20A.</title>
        <authorList>
            <person name="Erauso G."/>
            <person name="Postec A."/>
        </authorList>
    </citation>
    <scope>NUCLEOTIDE SEQUENCE [LARGE SCALE GENOMIC DNA]</scope>
    <source>
        <strain evidence="2 3">BP5-C20A</strain>
    </source>
</reference>
<name>A0ABY8PTH9_9BACT</name>
<keyword evidence="3" id="KW-1185">Reference proteome</keyword>
<gene>
    <name evidence="2" type="ORF">JRV97_04975</name>
</gene>
<dbReference type="Proteomes" id="UP001232493">
    <property type="component" value="Chromosome"/>
</dbReference>
<dbReference type="Gene3D" id="3.30.2310.20">
    <property type="entry name" value="RelE-like"/>
    <property type="match status" value="1"/>
</dbReference>
<dbReference type="SUPFAM" id="SSF143011">
    <property type="entry name" value="RelE-like"/>
    <property type="match status" value="1"/>
</dbReference>
<dbReference type="RefSeq" id="WP_281000786.1">
    <property type="nucleotide sequence ID" value="NZ_CP069362.1"/>
</dbReference>
<dbReference type="PANTHER" id="PTHR38813">
    <property type="match status" value="1"/>
</dbReference>
<evidence type="ECO:0000313" key="2">
    <source>
        <dbReference type="EMBL" id="WGS65905.1"/>
    </source>
</evidence>
<dbReference type="EMBL" id="CP069362">
    <property type="protein sequence ID" value="WGS65905.1"/>
    <property type="molecule type" value="Genomic_DNA"/>
</dbReference>
<sequence>MKNSNQEWELHWTKKAYKSFEKIDPKFQKQIKEDLKKLINYYNKDVEVSLDVKKLKDEGRGFFRLRSGDYRIIFTINHGKLVILIINVMHRKDVYTKKHFK</sequence>
<dbReference type="PANTHER" id="PTHR38813:SF1">
    <property type="entry name" value="TOXIN RELE1-RELATED"/>
    <property type="match status" value="1"/>
</dbReference>
<dbReference type="InterPro" id="IPR007712">
    <property type="entry name" value="RelE/ParE_toxin"/>
</dbReference>
<keyword evidence="1" id="KW-1277">Toxin-antitoxin system</keyword>
<dbReference type="InterPro" id="IPR035093">
    <property type="entry name" value="RelE/ParE_toxin_dom_sf"/>
</dbReference>
<protein>
    <submittedName>
        <fullName evidence="2">Type II toxin-antitoxin system RelE/ParE family toxin</fullName>
    </submittedName>
</protein>
<organism evidence="2 3">
    <name type="scientific">Marinitoga aeolica</name>
    <dbReference type="NCBI Taxonomy" id="2809031"/>
    <lineage>
        <taxon>Bacteria</taxon>
        <taxon>Thermotogati</taxon>
        <taxon>Thermotogota</taxon>
        <taxon>Thermotogae</taxon>
        <taxon>Petrotogales</taxon>
        <taxon>Petrotogaceae</taxon>
        <taxon>Marinitoga</taxon>
    </lineage>
</organism>
<dbReference type="InterPro" id="IPR052747">
    <property type="entry name" value="TA_system_RelE_toxin"/>
</dbReference>